<proteinExistence type="predicted"/>
<comment type="caution">
    <text evidence="2">The sequence shown here is derived from an EMBL/GenBank/DDBJ whole genome shotgun (WGS) entry which is preliminary data.</text>
</comment>
<keyword evidence="3" id="KW-1185">Reference proteome</keyword>
<organism evidence="2 3">
    <name type="scientific">Chaetoceros tenuissimus</name>
    <dbReference type="NCBI Taxonomy" id="426638"/>
    <lineage>
        <taxon>Eukaryota</taxon>
        <taxon>Sar</taxon>
        <taxon>Stramenopiles</taxon>
        <taxon>Ochrophyta</taxon>
        <taxon>Bacillariophyta</taxon>
        <taxon>Coscinodiscophyceae</taxon>
        <taxon>Chaetocerotophycidae</taxon>
        <taxon>Chaetocerotales</taxon>
        <taxon>Chaetocerotaceae</taxon>
        <taxon>Chaetoceros</taxon>
    </lineage>
</organism>
<keyword evidence="1" id="KW-0732">Signal</keyword>
<gene>
    <name evidence="2" type="ORF">CTEN210_03204</name>
</gene>
<feature type="signal peptide" evidence="1">
    <location>
        <begin position="1"/>
        <end position="18"/>
    </location>
</feature>
<dbReference type="AlphaFoldDB" id="A0AAD3H1C1"/>
<dbReference type="EMBL" id="BLLK01000022">
    <property type="protein sequence ID" value="GFH46730.1"/>
    <property type="molecule type" value="Genomic_DNA"/>
</dbReference>
<name>A0AAD3H1C1_9STRA</name>
<protein>
    <submittedName>
        <fullName evidence="2">Uncharacterized protein</fullName>
    </submittedName>
</protein>
<accession>A0AAD3H1C1</accession>
<evidence type="ECO:0000313" key="3">
    <source>
        <dbReference type="Proteomes" id="UP001054902"/>
    </source>
</evidence>
<feature type="chain" id="PRO_5042264163" evidence="1">
    <location>
        <begin position="19"/>
        <end position="350"/>
    </location>
</feature>
<dbReference type="Proteomes" id="UP001054902">
    <property type="component" value="Unassembled WGS sequence"/>
</dbReference>
<sequence>MNQSALLFLLSTVVGSHAAAPSLRGVQTKPQTESRQLQEVTVMGECSLTNFEAAFNGSTNPNGDLASALGMLSITEDELKAKCEAALTTNQIDLVDVVGQGPQFLKNFFDGGTDWNDNSTRPASSDFLADVDASSQVFSAPNGGADDKYPGYFSNFQNAGEECRLGMIECCYTTKRSGTEPFMNAEMCAHDMTLSAQSNHIHMTSWAVYEAPEKQAYCSGFAYENGSFGDTVKYNTLFHMAMKTNLRQHDFVQEIPGAPMCGCVEQMPIVATTHADCVEAKEGYKIVNESIQLNISYQGCGDLKTYYSNLEGRTHLEKFFVDTKLPSDSDCTKATESFLNDKFLVPSTSA</sequence>
<evidence type="ECO:0000313" key="2">
    <source>
        <dbReference type="EMBL" id="GFH46730.1"/>
    </source>
</evidence>
<evidence type="ECO:0000256" key="1">
    <source>
        <dbReference type="SAM" id="SignalP"/>
    </source>
</evidence>
<reference evidence="2 3" key="1">
    <citation type="journal article" date="2021" name="Sci. Rep.">
        <title>The genome of the diatom Chaetoceros tenuissimus carries an ancient integrated fragment of an extant virus.</title>
        <authorList>
            <person name="Hongo Y."/>
            <person name="Kimura K."/>
            <person name="Takaki Y."/>
            <person name="Yoshida Y."/>
            <person name="Baba S."/>
            <person name="Kobayashi G."/>
            <person name="Nagasaki K."/>
            <person name="Hano T."/>
            <person name="Tomaru Y."/>
        </authorList>
    </citation>
    <scope>NUCLEOTIDE SEQUENCE [LARGE SCALE GENOMIC DNA]</scope>
    <source>
        <strain evidence="2 3">NIES-3715</strain>
    </source>
</reference>